<keyword evidence="2" id="KW-1185">Reference proteome</keyword>
<name>A0ABU1Y7Z6_9FLAO</name>
<protein>
    <submittedName>
        <fullName evidence="1">Uncharacterized protein</fullName>
    </submittedName>
</protein>
<evidence type="ECO:0000313" key="2">
    <source>
        <dbReference type="Proteomes" id="UP001269081"/>
    </source>
</evidence>
<evidence type="ECO:0000313" key="1">
    <source>
        <dbReference type="EMBL" id="MDR7209621.1"/>
    </source>
</evidence>
<dbReference type="Proteomes" id="UP001269081">
    <property type="component" value="Unassembled WGS sequence"/>
</dbReference>
<accession>A0ABU1Y7Z6</accession>
<sequence length="64" mass="7456">MARLMVPDRIYISLGYNANPYVGTSTPRCRTNPFTQLPHESFRVARDNRTKFFILESLHKAEVK</sequence>
<organism evidence="1 2">
    <name type="scientific">Flavobacterium piscis</name>
    <dbReference type="NCBI Taxonomy" id="1114874"/>
    <lineage>
        <taxon>Bacteria</taxon>
        <taxon>Pseudomonadati</taxon>
        <taxon>Bacteroidota</taxon>
        <taxon>Flavobacteriia</taxon>
        <taxon>Flavobacteriales</taxon>
        <taxon>Flavobacteriaceae</taxon>
        <taxon>Flavobacterium</taxon>
    </lineage>
</organism>
<gene>
    <name evidence="1" type="ORF">J2W48_001559</name>
</gene>
<dbReference type="EMBL" id="JAVDWQ010000004">
    <property type="protein sequence ID" value="MDR7209621.1"/>
    <property type="molecule type" value="Genomic_DNA"/>
</dbReference>
<comment type="caution">
    <text evidence="1">The sequence shown here is derived from an EMBL/GenBank/DDBJ whole genome shotgun (WGS) entry which is preliminary data.</text>
</comment>
<reference evidence="1 2" key="1">
    <citation type="submission" date="2023-07" db="EMBL/GenBank/DDBJ databases">
        <title>Sorghum-associated microbial communities from plants grown in Nebraska, USA.</title>
        <authorList>
            <person name="Schachtman D."/>
        </authorList>
    </citation>
    <scope>NUCLEOTIDE SEQUENCE [LARGE SCALE GENOMIC DNA]</scope>
    <source>
        <strain evidence="1 2">4129</strain>
    </source>
</reference>
<proteinExistence type="predicted"/>